<evidence type="ECO:0000313" key="3">
    <source>
        <dbReference type="EMBL" id="CAE0759496.1"/>
    </source>
</evidence>
<protein>
    <recommendedName>
        <fullName evidence="2">PUB domain-containing protein</fullName>
    </recommendedName>
</protein>
<keyword evidence="1" id="KW-0175">Coiled coil</keyword>
<dbReference type="PANTHER" id="PTHR23153">
    <property type="entry name" value="UBX-RELATED"/>
    <property type="match status" value="1"/>
</dbReference>
<dbReference type="InterPro" id="IPR018997">
    <property type="entry name" value="PUB_domain"/>
</dbReference>
<dbReference type="Pfam" id="PF09409">
    <property type="entry name" value="PUB"/>
    <property type="match status" value="1"/>
</dbReference>
<dbReference type="AlphaFoldDB" id="A0A6S9TRE4"/>
<dbReference type="Gene3D" id="1.20.58.2190">
    <property type="match status" value="1"/>
</dbReference>
<evidence type="ECO:0000259" key="2">
    <source>
        <dbReference type="Pfam" id="PF09409"/>
    </source>
</evidence>
<accession>A0A6S9TRE4</accession>
<feature type="domain" description="PUB" evidence="2">
    <location>
        <begin position="22"/>
        <end position="85"/>
    </location>
</feature>
<name>A0A6S9TRE4_CHRCT</name>
<evidence type="ECO:0000313" key="5">
    <source>
        <dbReference type="EMBL" id="CAE0759498.1"/>
    </source>
</evidence>
<dbReference type="EMBL" id="HBIZ01019310">
    <property type="protein sequence ID" value="CAE0759497.1"/>
    <property type="molecule type" value="Transcribed_RNA"/>
</dbReference>
<dbReference type="EMBL" id="HBIZ01019311">
    <property type="protein sequence ID" value="CAE0759498.1"/>
    <property type="molecule type" value="Transcribed_RNA"/>
</dbReference>
<dbReference type="EMBL" id="HBIZ01019312">
    <property type="protein sequence ID" value="CAE0759499.1"/>
    <property type="molecule type" value="Transcribed_RNA"/>
</dbReference>
<organism evidence="5">
    <name type="scientific">Chrysotila carterae</name>
    <name type="common">Marine alga</name>
    <name type="synonym">Syracosphaera carterae</name>
    <dbReference type="NCBI Taxonomy" id="13221"/>
    <lineage>
        <taxon>Eukaryota</taxon>
        <taxon>Haptista</taxon>
        <taxon>Haptophyta</taxon>
        <taxon>Prymnesiophyceae</taxon>
        <taxon>Isochrysidales</taxon>
        <taxon>Isochrysidaceae</taxon>
        <taxon>Chrysotila</taxon>
    </lineage>
</organism>
<dbReference type="InterPro" id="IPR036339">
    <property type="entry name" value="PUB-like_dom_sf"/>
</dbReference>
<dbReference type="CDD" id="cd09212">
    <property type="entry name" value="PUB"/>
    <property type="match status" value="1"/>
</dbReference>
<evidence type="ECO:0000313" key="4">
    <source>
        <dbReference type="EMBL" id="CAE0759497.1"/>
    </source>
</evidence>
<evidence type="ECO:0000313" key="6">
    <source>
        <dbReference type="EMBL" id="CAE0759499.1"/>
    </source>
</evidence>
<dbReference type="PANTHER" id="PTHR23153:SF38">
    <property type="entry name" value="UBX DOMAIN-CONTAINING PROTEIN 6"/>
    <property type="match status" value="1"/>
</dbReference>
<reference evidence="5" key="1">
    <citation type="submission" date="2021-01" db="EMBL/GenBank/DDBJ databases">
        <authorList>
            <person name="Corre E."/>
            <person name="Pelletier E."/>
            <person name="Niang G."/>
            <person name="Scheremetjew M."/>
            <person name="Finn R."/>
            <person name="Kale V."/>
            <person name="Holt S."/>
            <person name="Cochrane G."/>
            <person name="Meng A."/>
            <person name="Brown T."/>
            <person name="Cohen L."/>
        </authorList>
    </citation>
    <scope>NUCLEOTIDE SEQUENCE</scope>
    <source>
        <strain evidence="5">CCMP645</strain>
    </source>
</reference>
<feature type="coiled-coil region" evidence="1">
    <location>
        <begin position="98"/>
        <end position="132"/>
    </location>
</feature>
<sequence>MSEVKRKVGLQMLSEARIGELDAAHAVLVKLLGNIVANPSEPKYRRLKTSNAKISALLATRGVRAFLIGCGFVEESTEALVLPDTADAAAVANGLDALDAMHAERNAAEAAANALDAEKRKQKMEAEAEKRKVMRMQIGEDAAARKEPGWKAKAAGVKDGRSIVTASDIGASGGGG</sequence>
<evidence type="ECO:0000256" key="1">
    <source>
        <dbReference type="SAM" id="Coils"/>
    </source>
</evidence>
<proteinExistence type="predicted"/>
<dbReference type="SMART" id="SM00580">
    <property type="entry name" value="PUG"/>
    <property type="match status" value="1"/>
</dbReference>
<dbReference type="SUPFAM" id="SSF143503">
    <property type="entry name" value="PUG domain-like"/>
    <property type="match status" value="1"/>
</dbReference>
<dbReference type="EMBL" id="HBIZ01019309">
    <property type="protein sequence ID" value="CAE0759496.1"/>
    <property type="molecule type" value="Transcribed_RNA"/>
</dbReference>
<dbReference type="GO" id="GO:0005737">
    <property type="term" value="C:cytoplasm"/>
    <property type="evidence" value="ECO:0007669"/>
    <property type="project" value="TreeGrafter"/>
</dbReference>
<gene>
    <name evidence="3" type="ORF">PCAR00345_LOCUS12090</name>
    <name evidence="4" type="ORF">PCAR00345_LOCUS12091</name>
    <name evidence="5" type="ORF">PCAR00345_LOCUS12092</name>
    <name evidence="6" type="ORF">PCAR00345_LOCUS12093</name>
</gene>